<proteinExistence type="predicted"/>
<organism evidence="2 3">
    <name type="scientific">Ichthyophthirius multifiliis</name>
    <name type="common">White spot disease agent</name>
    <name type="synonym">Ich</name>
    <dbReference type="NCBI Taxonomy" id="5932"/>
    <lineage>
        <taxon>Eukaryota</taxon>
        <taxon>Sar</taxon>
        <taxon>Alveolata</taxon>
        <taxon>Ciliophora</taxon>
        <taxon>Intramacronucleata</taxon>
        <taxon>Oligohymenophorea</taxon>
        <taxon>Hymenostomatida</taxon>
        <taxon>Ophryoglenina</taxon>
        <taxon>Ichthyophthirius</taxon>
    </lineage>
</organism>
<dbReference type="GeneID" id="14908246"/>
<dbReference type="EMBL" id="GL983798">
    <property type="protein sequence ID" value="EGR32093.1"/>
    <property type="molecule type" value="Genomic_DNA"/>
</dbReference>
<gene>
    <name evidence="2" type="ORF">IMG5_097070</name>
</gene>
<reference evidence="2 3" key="1">
    <citation type="submission" date="2011-07" db="EMBL/GenBank/DDBJ databases">
        <authorList>
            <person name="Coyne R."/>
            <person name="Brami D."/>
            <person name="Johnson J."/>
            <person name="Hostetler J."/>
            <person name="Hannick L."/>
            <person name="Clark T."/>
            <person name="Cassidy-Hanley D."/>
            <person name="Inman J."/>
        </authorList>
    </citation>
    <scope>NUCLEOTIDE SEQUENCE [LARGE SCALE GENOMIC DNA]</scope>
    <source>
        <strain evidence="2 3">G5</strain>
    </source>
</reference>
<feature type="region of interest" description="Disordered" evidence="1">
    <location>
        <begin position="36"/>
        <end position="119"/>
    </location>
</feature>
<evidence type="ECO:0000256" key="1">
    <source>
        <dbReference type="SAM" id="MobiDB-lite"/>
    </source>
</evidence>
<feature type="compositionally biased region" description="Acidic residues" evidence="1">
    <location>
        <begin position="92"/>
        <end position="118"/>
    </location>
</feature>
<protein>
    <submittedName>
        <fullName evidence="2">Uncharacterized protein</fullName>
    </submittedName>
</protein>
<sequence>MARNQQKQVIKKKQYLLLKKRLKKLKLKSLFSKKPKNHVKLNQQEDERIEEIDQSSQQEELQQKLQEQLQKELHEEEQESTEQQSEIIVPLNDEDFQNSEQHEEEEELEVEQENEQEDEKQIINKHHLIKNWEPIFTQPSIYTGGRIQISQNEEFIVSICNFKIMITDIKTRKITNQIEHVKYNLNDKQKNQKIKSMKKNYVILHYTHHINIQRHLQEIIQQDFQHQKRNKLFITGKLVINGLQI</sequence>
<keyword evidence="3" id="KW-1185">Reference proteome</keyword>
<evidence type="ECO:0000313" key="3">
    <source>
        <dbReference type="Proteomes" id="UP000008983"/>
    </source>
</evidence>
<accession>G0QRQ6</accession>
<dbReference type="InParanoid" id="G0QRQ6"/>
<name>G0QRQ6_ICHMU</name>
<feature type="compositionally biased region" description="Low complexity" evidence="1">
    <location>
        <begin position="54"/>
        <end position="68"/>
    </location>
</feature>
<dbReference type="Proteomes" id="UP000008983">
    <property type="component" value="Unassembled WGS sequence"/>
</dbReference>
<evidence type="ECO:0000313" key="2">
    <source>
        <dbReference type="EMBL" id="EGR32093.1"/>
    </source>
</evidence>
<dbReference type="AlphaFoldDB" id="G0QRQ6"/>
<dbReference type="RefSeq" id="XP_004035579.1">
    <property type="nucleotide sequence ID" value="XM_004035531.1"/>
</dbReference>